<evidence type="ECO:0000313" key="2">
    <source>
        <dbReference type="EMBL" id="CAH0419084.1"/>
    </source>
</evidence>
<keyword evidence="1" id="KW-0472">Membrane</keyword>
<dbReference type="Proteomes" id="UP000789719">
    <property type="component" value="Unassembled WGS sequence"/>
</dbReference>
<organism evidence="2 3">
    <name type="scientific">Periweissella ghanensis</name>
    <dbReference type="NCBI Taxonomy" id="467997"/>
    <lineage>
        <taxon>Bacteria</taxon>
        <taxon>Bacillati</taxon>
        <taxon>Bacillota</taxon>
        <taxon>Bacilli</taxon>
        <taxon>Lactobacillales</taxon>
        <taxon>Lactobacillaceae</taxon>
        <taxon>Periweissella</taxon>
    </lineage>
</organism>
<keyword evidence="1" id="KW-1133">Transmembrane helix</keyword>
<keyword evidence="3" id="KW-1185">Reference proteome</keyword>
<feature type="transmembrane region" description="Helical" evidence="1">
    <location>
        <begin position="67"/>
        <end position="87"/>
    </location>
</feature>
<feature type="transmembrane region" description="Helical" evidence="1">
    <location>
        <begin position="93"/>
        <end position="116"/>
    </location>
</feature>
<protein>
    <submittedName>
        <fullName evidence="2">Uncharacterized protein</fullName>
    </submittedName>
</protein>
<dbReference type="RefSeq" id="WP_230099134.1">
    <property type="nucleotide sequence ID" value="NZ_CAKKNT010000024.1"/>
</dbReference>
<accession>A0ABN8BSC7</accession>
<dbReference type="EMBL" id="CAKKNT010000024">
    <property type="protein sequence ID" value="CAH0419084.1"/>
    <property type="molecule type" value="Genomic_DNA"/>
</dbReference>
<sequence length="178" mass="20328">MQKLKESQLLFLPFLINKGFLVIPYLLIVYFRDVFGITLLVPFIILSEQVNRLNLSYQLNFKNRRHHYLLLIVLLTAFILLLTALILPSISNLGFANILLVLLTILVPILILVQYLMPNLSHRPSKQVRLLVFTSGVVSNYLFIFLPIYIHLSLNTSSLINKVYLPLLIGTGVAVKLN</sequence>
<evidence type="ECO:0000313" key="3">
    <source>
        <dbReference type="Proteomes" id="UP000789719"/>
    </source>
</evidence>
<feature type="transmembrane region" description="Helical" evidence="1">
    <location>
        <begin position="128"/>
        <end position="150"/>
    </location>
</feature>
<gene>
    <name evidence="2" type="ORF">WGH24286_01531</name>
</gene>
<keyword evidence="1" id="KW-0812">Transmembrane</keyword>
<comment type="caution">
    <text evidence="2">The sequence shown here is derived from an EMBL/GenBank/DDBJ whole genome shotgun (WGS) entry which is preliminary data.</text>
</comment>
<proteinExistence type="predicted"/>
<feature type="transmembrane region" description="Helical" evidence="1">
    <location>
        <begin position="20"/>
        <end position="46"/>
    </location>
</feature>
<evidence type="ECO:0000256" key="1">
    <source>
        <dbReference type="SAM" id="Phobius"/>
    </source>
</evidence>
<name>A0ABN8BSC7_9LACO</name>
<reference evidence="2 3" key="1">
    <citation type="submission" date="2021-11" db="EMBL/GenBank/DDBJ databases">
        <authorList>
            <person name="Depoorter E."/>
        </authorList>
    </citation>
    <scope>NUCLEOTIDE SEQUENCE [LARGE SCALE GENOMIC DNA]</scope>
    <source>
        <strain evidence="2 3">LMG 24286</strain>
    </source>
</reference>